<dbReference type="Proteomes" id="UP000290244">
    <property type="component" value="Chromosome"/>
</dbReference>
<protein>
    <submittedName>
        <fullName evidence="1">Uncharacterized protein</fullName>
    </submittedName>
</protein>
<evidence type="ECO:0000313" key="1">
    <source>
        <dbReference type="EMBL" id="QBG34627.1"/>
    </source>
</evidence>
<proteinExistence type="predicted"/>
<gene>
    <name evidence="1" type="ORF">EMK97_02165</name>
</gene>
<reference evidence="1 2" key="1">
    <citation type="submission" date="2018-12" db="EMBL/GenBank/DDBJ databases">
        <title>Complete genome of Litorilituus sediminis.</title>
        <authorList>
            <person name="Liu A."/>
            <person name="Rong J."/>
        </authorList>
    </citation>
    <scope>NUCLEOTIDE SEQUENCE [LARGE SCALE GENOMIC DNA]</scope>
    <source>
        <strain evidence="1 2">JCM 17549</strain>
    </source>
</reference>
<dbReference type="AlphaFoldDB" id="A0A4P6P5C1"/>
<organism evidence="1 2">
    <name type="scientific">Litorilituus sediminis</name>
    <dbReference type="NCBI Taxonomy" id="718192"/>
    <lineage>
        <taxon>Bacteria</taxon>
        <taxon>Pseudomonadati</taxon>
        <taxon>Pseudomonadota</taxon>
        <taxon>Gammaproteobacteria</taxon>
        <taxon>Alteromonadales</taxon>
        <taxon>Colwelliaceae</taxon>
        <taxon>Litorilituus</taxon>
    </lineage>
</organism>
<dbReference type="KEGG" id="lsd:EMK97_02165"/>
<evidence type="ECO:0000313" key="2">
    <source>
        <dbReference type="Proteomes" id="UP000290244"/>
    </source>
</evidence>
<dbReference type="RefSeq" id="WP_130599018.1">
    <property type="nucleotide sequence ID" value="NZ_CP034759.1"/>
</dbReference>
<keyword evidence="2" id="KW-1185">Reference proteome</keyword>
<accession>A0A4P6P5C1</accession>
<dbReference type="OrthoDB" id="598113at2"/>
<name>A0A4P6P5C1_9GAMM</name>
<sequence length="135" mass="15893">MNIKFNDVLELFELVNFGSPFEHEGYICKESGKTYFYSAFGDNEEELPDDINDEKYLAIPYKNELNLGNNLAFDFTLEYLPSEYDKIRSIFNRKGAYARFKSLLEGAGKIEEWYKFEAKHTEEALREWCKKQGII</sequence>
<dbReference type="EMBL" id="CP034759">
    <property type="protein sequence ID" value="QBG34627.1"/>
    <property type="molecule type" value="Genomic_DNA"/>
</dbReference>